<protein>
    <submittedName>
        <fullName evidence="4">Pentatricopeptide repeat-containing protein</fullName>
    </submittedName>
</protein>
<dbReference type="InterPro" id="IPR032675">
    <property type="entry name" value="LRR_dom_sf"/>
</dbReference>
<evidence type="ECO:0000256" key="3">
    <source>
        <dbReference type="PROSITE-ProRule" id="PRU00708"/>
    </source>
</evidence>
<sequence>MAGHCVSLKTWNSTMLQSVKAKRVDVVWKLYGDMLEYDVVGDVDTIGYLVQAFCMENNTAKCHKFLRQVLEAGHVSSNAVFNKLISAFCKSETSAAAVMPPEKLYKNMCERGYGEITVSYNTMISGMCLNGKSDEARVLFDQMTEKCIVPDIITYNSLIQGFSKEGKIPEGTCLLDQLLKEGLQPSTASYTILIEKLCEARNVGEAKAFWKDMVDRGVKPAASAYDSMILGLSEQENVAEGMQWLDTCLRAGSNHKRRLLRDLFNIYLRLIGWGCYVGDNGLAAVGRYFTRFEDLNMQFCEGLTDVGLDRLALGCGRTLKSLEVAASAKITDVSLEAVGSYCRSLETLSLESEFICNKGLLAVAKGCPLLISLELPCSKMTNEALQAITTFCPVLQFFSFCGSNYFTDNFLSELALRVFLEIEMRHAKLAWGASTCNLFI</sequence>
<dbReference type="AlphaFoldDB" id="A0ABD1S0R4"/>
<dbReference type="Proteomes" id="UP001604277">
    <property type="component" value="Unassembled WGS sequence"/>
</dbReference>
<dbReference type="SUPFAM" id="SSF52047">
    <property type="entry name" value="RNI-like"/>
    <property type="match status" value="1"/>
</dbReference>
<comment type="caution">
    <text evidence="4">The sequence shown here is derived from an EMBL/GenBank/DDBJ whole genome shotgun (WGS) entry which is preliminary data.</text>
</comment>
<evidence type="ECO:0000313" key="4">
    <source>
        <dbReference type="EMBL" id="KAL2494314.1"/>
    </source>
</evidence>
<reference evidence="5" key="1">
    <citation type="submission" date="2024-07" db="EMBL/GenBank/DDBJ databases">
        <title>Two chromosome-level genome assemblies of Korean endemic species Abeliophyllum distichum and Forsythia ovata (Oleaceae).</title>
        <authorList>
            <person name="Jang H."/>
        </authorList>
    </citation>
    <scope>NUCLEOTIDE SEQUENCE [LARGE SCALE GENOMIC DNA]</scope>
</reference>
<evidence type="ECO:0000256" key="2">
    <source>
        <dbReference type="ARBA" id="ARBA00022737"/>
    </source>
</evidence>
<dbReference type="InterPro" id="IPR011990">
    <property type="entry name" value="TPR-like_helical_dom_sf"/>
</dbReference>
<proteinExistence type="inferred from homology"/>
<accession>A0ABD1S0R4</accession>
<evidence type="ECO:0000256" key="1">
    <source>
        <dbReference type="ARBA" id="ARBA00007626"/>
    </source>
</evidence>
<dbReference type="InterPro" id="IPR002885">
    <property type="entry name" value="PPR_rpt"/>
</dbReference>
<name>A0ABD1S0R4_9LAMI</name>
<gene>
    <name evidence="4" type="ORF">Fot_38071</name>
</gene>
<feature type="repeat" description="PPR" evidence="3">
    <location>
        <begin position="116"/>
        <end position="150"/>
    </location>
</feature>
<dbReference type="NCBIfam" id="TIGR00756">
    <property type="entry name" value="PPR"/>
    <property type="match status" value="3"/>
</dbReference>
<dbReference type="Gene3D" id="3.80.10.10">
    <property type="entry name" value="Ribonuclease Inhibitor"/>
    <property type="match status" value="1"/>
</dbReference>
<feature type="repeat" description="PPR" evidence="3">
    <location>
        <begin position="186"/>
        <end position="220"/>
    </location>
</feature>
<evidence type="ECO:0000313" key="5">
    <source>
        <dbReference type="Proteomes" id="UP001604277"/>
    </source>
</evidence>
<dbReference type="Gene3D" id="1.25.40.10">
    <property type="entry name" value="Tetratricopeptide repeat domain"/>
    <property type="match status" value="2"/>
</dbReference>
<organism evidence="4 5">
    <name type="scientific">Forsythia ovata</name>
    <dbReference type="NCBI Taxonomy" id="205694"/>
    <lineage>
        <taxon>Eukaryota</taxon>
        <taxon>Viridiplantae</taxon>
        <taxon>Streptophyta</taxon>
        <taxon>Embryophyta</taxon>
        <taxon>Tracheophyta</taxon>
        <taxon>Spermatophyta</taxon>
        <taxon>Magnoliopsida</taxon>
        <taxon>eudicotyledons</taxon>
        <taxon>Gunneridae</taxon>
        <taxon>Pentapetalae</taxon>
        <taxon>asterids</taxon>
        <taxon>lamiids</taxon>
        <taxon>Lamiales</taxon>
        <taxon>Oleaceae</taxon>
        <taxon>Forsythieae</taxon>
        <taxon>Forsythia</taxon>
    </lineage>
</organism>
<dbReference type="PANTHER" id="PTHR47941">
    <property type="entry name" value="PENTATRICOPEPTIDE REPEAT-CONTAINING PROTEIN 3, MITOCHONDRIAL"/>
    <property type="match status" value="1"/>
</dbReference>
<feature type="repeat" description="PPR" evidence="3">
    <location>
        <begin position="151"/>
        <end position="185"/>
    </location>
</feature>
<dbReference type="PROSITE" id="PS51375">
    <property type="entry name" value="PPR"/>
    <property type="match status" value="3"/>
</dbReference>
<dbReference type="InterPro" id="IPR006553">
    <property type="entry name" value="Leu-rich_rpt_Cys-con_subtyp"/>
</dbReference>
<comment type="similarity">
    <text evidence="1">Belongs to the PPR family. P subfamily.</text>
</comment>
<keyword evidence="2" id="KW-0677">Repeat</keyword>
<dbReference type="SMART" id="SM00367">
    <property type="entry name" value="LRR_CC"/>
    <property type="match status" value="5"/>
</dbReference>
<dbReference type="EMBL" id="JBFOLJ010000011">
    <property type="protein sequence ID" value="KAL2494314.1"/>
    <property type="molecule type" value="Genomic_DNA"/>
</dbReference>
<dbReference type="Pfam" id="PF13041">
    <property type="entry name" value="PPR_2"/>
    <property type="match status" value="2"/>
</dbReference>
<keyword evidence="5" id="KW-1185">Reference proteome</keyword>